<dbReference type="GeneID" id="64596382"/>
<proteinExistence type="predicted"/>
<sequence length="69" mass="7528">MAPSPLAESLKSIILLFFLLLPYAVTLLPSILKSSSHTIDLLFNLAGLITIIVIANLYYLMSHQGIGEN</sequence>
<comment type="caution">
    <text evidence="2">The sequence shown here is derived from an EMBL/GenBank/DDBJ whole genome shotgun (WGS) entry which is preliminary data.</text>
</comment>
<feature type="transmembrane region" description="Helical" evidence="1">
    <location>
        <begin position="12"/>
        <end position="32"/>
    </location>
</feature>
<keyword evidence="3" id="KW-1185">Reference proteome</keyword>
<dbReference type="Proteomes" id="UP000719766">
    <property type="component" value="Unassembled WGS sequence"/>
</dbReference>
<dbReference type="AlphaFoldDB" id="A0A9P7AVH6"/>
<name>A0A9P7AVH6_9AGAM</name>
<evidence type="ECO:0000313" key="2">
    <source>
        <dbReference type="EMBL" id="KAG1796337.1"/>
    </source>
</evidence>
<feature type="transmembrane region" description="Helical" evidence="1">
    <location>
        <begin position="41"/>
        <end position="61"/>
    </location>
</feature>
<accession>A0A9P7AVH6</accession>
<keyword evidence="1" id="KW-0472">Membrane</keyword>
<evidence type="ECO:0000256" key="1">
    <source>
        <dbReference type="SAM" id="Phobius"/>
    </source>
</evidence>
<dbReference type="RefSeq" id="XP_041161853.1">
    <property type="nucleotide sequence ID" value="XM_041302618.1"/>
</dbReference>
<keyword evidence="1" id="KW-1133">Transmembrane helix</keyword>
<reference evidence="2" key="1">
    <citation type="journal article" date="2020" name="New Phytol.">
        <title>Comparative genomics reveals dynamic genome evolution in host specialist ectomycorrhizal fungi.</title>
        <authorList>
            <person name="Lofgren L.A."/>
            <person name="Nguyen N.H."/>
            <person name="Vilgalys R."/>
            <person name="Ruytinx J."/>
            <person name="Liao H.L."/>
            <person name="Branco S."/>
            <person name="Kuo A."/>
            <person name="LaButti K."/>
            <person name="Lipzen A."/>
            <person name="Andreopoulos W."/>
            <person name="Pangilinan J."/>
            <person name="Riley R."/>
            <person name="Hundley H."/>
            <person name="Na H."/>
            <person name="Barry K."/>
            <person name="Grigoriev I.V."/>
            <person name="Stajich J.E."/>
            <person name="Kennedy P.G."/>
        </authorList>
    </citation>
    <scope>NUCLEOTIDE SEQUENCE</scope>
    <source>
        <strain evidence="2">S12</strain>
    </source>
</reference>
<protein>
    <submittedName>
        <fullName evidence="2">Uncharacterized protein</fullName>
    </submittedName>
</protein>
<evidence type="ECO:0000313" key="3">
    <source>
        <dbReference type="Proteomes" id="UP000719766"/>
    </source>
</evidence>
<organism evidence="2 3">
    <name type="scientific">Suillus plorans</name>
    <dbReference type="NCBI Taxonomy" id="116603"/>
    <lineage>
        <taxon>Eukaryota</taxon>
        <taxon>Fungi</taxon>
        <taxon>Dikarya</taxon>
        <taxon>Basidiomycota</taxon>
        <taxon>Agaricomycotina</taxon>
        <taxon>Agaricomycetes</taxon>
        <taxon>Agaricomycetidae</taxon>
        <taxon>Boletales</taxon>
        <taxon>Suillineae</taxon>
        <taxon>Suillaceae</taxon>
        <taxon>Suillus</taxon>
    </lineage>
</organism>
<dbReference type="EMBL" id="JABBWE010000019">
    <property type="protein sequence ID" value="KAG1796337.1"/>
    <property type="molecule type" value="Genomic_DNA"/>
</dbReference>
<keyword evidence="1" id="KW-0812">Transmembrane</keyword>
<gene>
    <name evidence="2" type="ORF">HD556DRAFT_1360671</name>
</gene>